<evidence type="ECO:0000313" key="1">
    <source>
        <dbReference type="EMBL" id="ABC25512.1"/>
    </source>
</evidence>
<name>Q1A693_9FIRM</name>
<dbReference type="AlphaFoldDB" id="Q1A693"/>
<proteinExistence type="predicted"/>
<protein>
    <submittedName>
        <fullName evidence="1">Agr autoinducer peptide</fullName>
    </submittedName>
</protein>
<dbReference type="EMBL" id="DQ299881">
    <property type="protein sequence ID" value="ABC25512.1"/>
    <property type="molecule type" value="Genomic_DNA"/>
</dbReference>
<dbReference type="InterPro" id="IPR009229">
    <property type="entry name" value="AgrD"/>
</dbReference>
<reference evidence="1" key="1">
    <citation type="journal article" date="2006" name="J. Bacteriol.">
        <title>Whole-genome transcription profiling reveals genes up-regulated by growth on fucose in the human gut bacterium "Roseburia inulinivorans".</title>
        <authorList>
            <person name="Scott K.P."/>
            <person name="Martin J.C."/>
            <person name="Campbell G."/>
            <person name="Mayer C.D."/>
            <person name="Flint H.J."/>
        </authorList>
    </citation>
    <scope>NUCLEOTIDE SEQUENCE</scope>
    <source>
        <strain evidence="1">A2-194</strain>
    </source>
</reference>
<gene>
    <name evidence="1" type="primary">agrD</name>
</gene>
<organism evidence="1">
    <name type="scientific">Roseburia inulinivorans</name>
    <dbReference type="NCBI Taxonomy" id="360807"/>
    <lineage>
        <taxon>Bacteria</taxon>
        <taxon>Bacillati</taxon>
        <taxon>Bacillota</taxon>
        <taxon>Clostridia</taxon>
        <taxon>Lachnospirales</taxon>
        <taxon>Lachnospiraceae</taxon>
        <taxon>Roseburia</taxon>
    </lineage>
</organism>
<dbReference type="NCBIfam" id="TIGR04223">
    <property type="entry name" value="quorum_AgrD"/>
    <property type="match status" value="1"/>
</dbReference>
<sequence length="107" mass="12489">MKFFLCEITGRNRRCVIRRIFFLRKNKKVTDNHTILDVSGIFCRKMVSLGKKRGGIKMRNLLNRYLSNLMSFGLERVATGAATKCCYFILHQPKVPENLKKFSESKK</sequence>
<accession>Q1A693</accession>